<dbReference type="Proteomes" id="UP001199322">
    <property type="component" value="Unassembled WGS sequence"/>
</dbReference>
<name>A0AAW4QBV6_RALPI</name>
<keyword evidence="1" id="KW-1133">Transmembrane helix</keyword>
<evidence type="ECO:0000256" key="1">
    <source>
        <dbReference type="SAM" id="Phobius"/>
    </source>
</evidence>
<comment type="caution">
    <text evidence="2">The sequence shown here is derived from an EMBL/GenBank/DDBJ whole genome shotgun (WGS) entry which is preliminary data.</text>
</comment>
<keyword evidence="1" id="KW-0472">Membrane</keyword>
<sequence>MPLETVHFDSISGVTPSSKNRRRVTLFNFTAGARIEYSVPAPGTPRLLAGMTITAFLEEEGNWQTLVGWRDHANGAIVCDSAAEETFLCLALPPILLFLASTAWRQPASLLAVVILAAYLVWAIKRVRMVRHARTLLKALPLPKAIV</sequence>
<dbReference type="AlphaFoldDB" id="A0AAW4QBV6"/>
<organism evidence="2 3">
    <name type="scientific">Ralstonia pickettii</name>
    <name type="common">Burkholderia pickettii</name>
    <dbReference type="NCBI Taxonomy" id="329"/>
    <lineage>
        <taxon>Bacteria</taxon>
        <taxon>Pseudomonadati</taxon>
        <taxon>Pseudomonadota</taxon>
        <taxon>Betaproteobacteria</taxon>
        <taxon>Burkholderiales</taxon>
        <taxon>Burkholderiaceae</taxon>
        <taxon>Ralstonia</taxon>
    </lineage>
</organism>
<reference evidence="2" key="1">
    <citation type="submission" date="2018-06" db="EMBL/GenBank/DDBJ databases">
        <authorList>
            <person name="O'Rourke A."/>
        </authorList>
    </citation>
    <scope>NUCLEOTIDE SEQUENCE</scope>
    <source>
        <strain evidence="2">132550021-3</strain>
    </source>
</reference>
<proteinExistence type="predicted"/>
<evidence type="ECO:0008006" key="4">
    <source>
        <dbReference type="Google" id="ProtNLM"/>
    </source>
</evidence>
<accession>A0AAW4QBV6</accession>
<feature type="transmembrane region" description="Helical" evidence="1">
    <location>
        <begin position="104"/>
        <end position="124"/>
    </location>
</feature>
<dbReference type="EMBL" id="QGBI01000024">
    <property type="protein sequence ID" value="MBX3892345.1"/>
    <property type="molecule type" value="Genomic_DNA"/>
</dbReference>
<protein>
    <recommendedName>
        <fullName evidence="4">Transmembrane protein</fullName>
    </recommendedName>
</protein>
<keyword evidence="1" id="KW-0812">Transmembrane</keyword>
<evidence type="ECO:0000313" key="2">
    <source>
        <dbReference type="EMBL" id="MBX3892345.1"/>
    </source>
</evidence>
<dbReference type="RefSeq" id="WP_146049739.1">
    <property type="nucleotide sequence ID" value="NZ_CATWFT010000019.1"/>
</dbReference>
<evidence type="ECO:0000313" key="3">
    <source>
        <dbReference type="Proteomes" id="UP001199322"/>
    </source>
</evidence>
<gene>
    <name evidence="2" type="ORF">DEE74_20980</name>
</gene>